<dbReference type="EMBL" id="JAWDGP010000415">
    <property type="protein sequence ID" value="KAK3800813.1"/>
    <property type="molecule type" value="Genomic_DNA"/>
</dbReference>
<gene>
    <name evidence="1" type="ORF">RRG08_012845</name>
</gene>
<evidence type="ECO:0008006" key="3">
    <source>
        <dbReference type="Google" id="ProtNLM"/>
    </source>
</evidence>
<evidence type="ECO:0000313" key="2">
    <source>
        <dbReference type="Proteomes" id="UP001283361"/>
    </source>
</evidence>
<protein>
    <recommendedName>
        <fullName evidence="3">HAT C-terminal dimerisation domain-containing protein</fullName>
    </recommendedName>
</protein>
<keyword evidence="2" id="KW-1185">Reference proteome</keyword>
<proteinExistence type="predicted"/>
<sequence length="242" mass="27225">MVRRFLSYFVRPQALSAIATPKQLVSLDIKDESKHLPAHLIFTGIETSNKNVSFVSKCKIAYVSCAAEMLRKLLIDSRVLSSLSTLDPVVISEKAVFHHQTNLVRDLSHLLESVPAAKEEIRQYCNKEKSVPDYEEGLRVDVWWGKVCHLPNLTNLARAALTCFHGPQIEPSFSIMGKVINKHSNCMHITTYSAIQTIKMFIKTTNHPSELSKEQTTSKIPSIPHSAKILGIQDNYTLLNKN</sequence>
<comment type="caution">
    <text evidence="1">The sequence shown here is derived from an EMBL/GenBank/DDBJ whole genome shotgun (WGS) entry which is preliminary data.</text>
</comment>
<reference evidence="1" key="1">
    <citation type="journal article" date="2023" name="G3 (Bethesda)">
        <title>A reference genome for the long-term kleptoplast-retaining sea slug Elysia crispata morphotype clarki.</title>
        <authorList>
            <person name="Eastman K.E."/>
            <person name="Pendleton A.L."/>
            <person name="Shaikh M.A."/>
            <person name="Suttiyut T."/>
            <person name="Ogas R."/>
            <person name="Tomko P."/>
            <person name="Gavelis G."/>
            <person name="Widhalm J.R."/>
            <person name="Wisecaver J.H."/>
        </authorList>
    </citation>
    <scope>NUCLEOTIDE SEQUENCE</scope>
    <source>
        <strain evidence="1">ECLA1</strain>
    </source>
</reference>
<name>A0AAE1B733_9GAST</name>
<evidence type="ECO:0000313" key="1">
    <source>
        <dbReference type="EMBL" id="KAK3800813.1"/>
    </source>
</evidence>
<dbReference type="AlphaFoldDB" id="A0AAE1B733"/>
<organism evidence="1 2">
    <name type="scientific">Elysia crispata</name>
    <name type="common">lettuce slug</name>
    <dbReference type="NCBI Taxonomy" id="231223"/>
    <lineage>
        <taxon>Eukaryota</taxon>
        <taxon>Metazoa</taxon>
        <taxon>Spiralia</taxon>
        <taxon>Lophotrochozoa</taxon>
        <taxon>Mollusca</taxon>
        <taxon>Gastropoda</taxon>
        <taxon>Heterobranchia</taxon>
        <taxon>Euthyneura</taxon>
        <taxon>Panpulmonata</taxon>
        <taxon>Sacoglossa</taxon>
        <taxon>Placobranchoidea</taxon>
        <taxon>Plakobranchidae</taxon>
        <taxon>Elysia</taxon>
    </lineage>
</organism>
<dbReference type="Proteomes" id="UP001283361">
    <property type="component" value="Unassembled WGS sequence"/>
</dbReference>
<accession>A0AAE1B733</accession>